<name>A0A1V4HQH7_9BACL</name>
<keyword evidence="2" id="KW-1185">Reference proteome</keyword>
<dbReference type="EMBL" id="MBTG01000004">
    <property type="protein sequence ID" value="OPH60464.1"/>
    <property type="molecule type" value="Genomic_DNA"/>
</dbReference>
<evidence type="ECO:0000313" key="1">
    <source>
        <dbReference type="EMBL" id="OPH60464.1"/>
    </source>
</evidence>
<dbReference type="Proteomes" id="UP000190626">
    <property type="component" value="Unassembled WGS sequence"/>
</dbReference>
<sequence length="67" mass="7511">MLLKARYIGGNCLVAGMDTAGKAYYVHNGHDGVVNLMVSTENTKLNSYQDDIWDIVNQQENLPQIIR</sequence>
<dbReference type="AlphaFoldDB" id="A0A1V4HQH7"/>
<proteinExistence type="predicted"/>
<gene>
    <name evidence="1" type="ORF">BC351_18420</name>
</gene>
<comment type="caution">
    <text evidence="1">The sequence shown here is derived from an EMBL/GenBank/DDBJ whole genome shotgun (WGS) entry which is preliminary data.</text>
</comment>
<dbReference type="STRING" id="1469647.BC351_18420"/>
<evidence type="ECO:0000313" key="2">
    <source>
        <dbReference type="Proteomes" id="UP000190626"/>
    </source>
</evidence>
<protein>
    <submittedName>
        <fullName evidence="1">Uncharacterized protein</fullName>
    </submittedName>
</protein>
<accession>A0A1V4HQH7</accession>
<organism evidence="1 2">
    <name type="scientific">Paenibacillus ferrarius</name>
    <dbReference type="NCBI Taxonomy" id="1469647"/>
    <lineage>
        <taxon>Bacteria</taxon>
        <taxon>Bacillati</taxon>
        <taxon>Bacillota</taxon>
        <taxon>Bacilli</taxon>
        <taxon>Bacillales</taxon>
        <taxon>Paenibacillaceae</taxon>
        <taxon>Paenibacillus</taxon>
    </lineage>
</organism>
<reference evidence="2" key="1">
    <citation type="submission" date="2016-07" db="EMBL/GenBank/DDBJ databases">
        <authorList>
            <person name="Florea S."/>
            <person name="Webb J.S."/>
            <person name="Jaromczyk J."/>
            <person name="Schardl C.L."/>
        </authorList>
    </citation>
    <scope>NUCLEOTIDE SEQUENCE [LARGE SCALE GENOMIC DNA]</scope>
    <source>
        <strain evidence="2">CY1</strain>
    </source>
</reference>